<dbReference type="RefSeq" id="WP_062260978.1">
    <property type="nucleotide sequence ID" value="NZ_LT158599.1"/>
</dbReference>
<feature type="transmembrane region" description="Helical" evidence="8">
    <location>
        <begin position="6"/>
        <end position="29"/>
    </location>
</feature>
<sequence length="310" mass="32501">MSGMVTDFLVVADQIFILVLLIAAGYVAVSTKIMDPRATRGLSGLLINITIPALIIASMQVPFTPARLAGAETLLLATGVFFVFSFAVAWAASRAMPMTSSERGVFEFAIVFGNVGFMGFPVAQTLFGADALFYVAIFNLVFNVLVFSVGIAMLTGEREGGFDARLLANPGIAASAAGFLLFLGSVEIPSPFIDAIGLLGGVTTPLAMIIVGAMLATFPAREMVGDWRIWAASAVLLLAVPVAYCYLFSPVFSDPLINGVMITMAAMPAAANTAIFAEQYGADARLASQIVFVSTIGSLVTIPLMTTVLL</sequence>
<dbReference type="Gene3D" id="1.20.1530.20">
    <property type="match status" value="1"/>
</dbReference>
<dbReference type="InterPro" id="IPR038770">
    <property type="entry name" value="Na+/solute_symporter_sf"/>
</dbReference>
<dbReference type="PANTHER" id="PTHR36838">
    <property type="entry name" value="AUXIN EFFLUX CARRIER FAMILY PROTEIN"/>
    <property type="match status" value="1"/>
</dbReference>
<feature type="transmembrane region" description="Helical" evidence="8">
    <location>
        <begin position="229"/>
        <end position="249"/>
    </location>
</feature>
<feature type="transmembrane region" description="Helical" evidence="8">
    <location>
        <begin position="192"/>
        <end position="217"/>
    </location>
</feature>
<proteinExistence type="inferred from homology"/>
<reference evidence="9 10" key="1">
    <citation type="submission" date="2016-01" db="EMBL/GenBank/DDBJ databases">
        <authorList>
            <person name="Manzoor S."/>
        </authorList>
    </citation>
    <scope>NUCLEOTIDE SEQUENCE [LARGE SCALE GENOMIC DNA]</scope>
    <source>
        <strain evidence="9">Methanoculleus sp MAB1</strain>
    </source>
</reference>
<evidence type="ECO:0000256" key="6">
    <source>
        <dbReference type="ARBA" id="ARBA00022989"/>
    </source>
</evidence>
<dbReference type="AlphaFoldDB" id="A0A0X3BGR4"/>
<dbReference type="EMBL" id="LT158599">
    <property type="protein sequence ID" value="CVK31292.1"/>
    <property type="molecule type" value="Genomic_DNA"/>
</dbReference>
<accession>A0A0X3BGR4</accession>
<keyword evidence="3" id="KW-0813">Transport</keyword>
<dbReference type="Proteomes" id="UP000069850">
    <property type="component" value="Chromosome 1"/>
</dbReference>
<evidence type="ECO:0000256" key="8">
    <source>
        <dbReference type="SAM" id="Phobius"/>
    </source>
</evidence>
<name>A0A0X3BGR4_9EURY</name>
<evidence type="ECO:0000313" key="10">
    <source>
        <dbReference type="Proteomes" id="UP000069850"/>
    </source>
</evidence>
<keyword evidence="7 8" id="KW-0472">Membrane</keyword>
<gene>
    <name evidence="9" type="ORF">MMAB1_0075</name>
</gene>
<dbReference type="PANTHER" id="PTHR36838:SF1">
    <property type="entry name" value="SLR1864 PROTEIN"/>
    <property type="match status" value="1"/>
</dbReference>
<keyword evidence="6 8" id="KW-1133">Transmembrane helix</keyword>
<protein>
    <submittedName>
        <fullName evidence="9">Auxin efflux carrier</fullName>
    </submittedName>
</protein>
<evidence type="ECO:0000256" key="3">
    <source>
        <dbReference type="ARBA" id="ARBA00022448"/>
    </source>
</evidence>
<feature type="transmembrane region" description="Helical" evidence="8">
    <location>
        <begin position="289"/>
        <end position="309"/>
    </location>
</feature>
<dbReference type="KEGG" id="mema:MMAB1_0075"/>
<feature type="transmembrane region" description="Helical" evidence="8">
    <location>
        <begin position="41"/>
        <end position="61"/>
    </location>
</feature>
<dbReference type="Pfam" id="PF03547">
    <property type="entry name" value="Mem_trans"/>
    <property type="match status" value="2"/>
</dbReference>
<keyword evidence="5 8" id="KW-0812">Transmembrane</keyword>
<feature type="transmembrane region" description="Helical" evidence="8">
    <location>
        <begin position="255"/>
        <end position="277"/>
    </location>
</feature>
<dbReference type="InterPro" id="IPR004776">
    <property type="entry name" value="Mem_transp_PIN-like"/>
</dbReference>
<comment type="subcellular location">
    <subcellularLocation>
        <location evidence="1">Cell membrane</location>
        <topology evidence="1">Multi-pass membrane protein</topology>
    </subcellularLocation>
</comment>
<evidence type="ECO:0000256" key="2">
    <source>
        <dbReference type="ARBA" id="ARBA00010145"/>
    </source>
</evidence>
<evidence type="ECO:0000256" key="5">
    <source>
        <dbReference type="ARBA" id="ARBA00022692"/>
    </source>
</evidence>
<dbReference type="OrthoDB" id="147743at2157"/>
<evidence type="ECO:0000313" key="9">
    <source>
        <dbReference type="EMBL" id="CVK31292.1"/>
    </source>
</evidence>
<evidence type="ECO:0000256" key="1">
    <source>
        <dbReference type="ARBA" id="ARBA00004651"/>
    </source>
</evidence>
<feature type="transmembrane region" description="Helical" evidence="8">
    <location>
        <begin position="105"/>
        <end position="127"/>
    </location>
</feature>
<comment type="similarity">
    <text evidence="2">Belongs to the auxin efflux carrier (TC 2.A.69) family.</text>
</comment>
<feature type="transmembrane region" description="Helical" evidence="8">
    <location>
        <begin position="166"/>
        <end position="186"/>
    </location>
</feature>
<organism evidence="9 10">
    <name type="scientific">Methanoculleus bourgensis</name>
    <dbReference type="NCBI Taxonomy" id="83986"/>
    <lineage>
        <taxon>Archaea</taxon>
        <taxon>Methanobacteriati</taxon>
        <taxon>Methanobacteriota</taxon>
        <taxon>Stenosarchaea group</taxon>
        <taxon>Methanomicrobia</taxon>
        <taxon>Methanomicrobiales</taxon>
        <taxon>Methanomicrobiaceae</taxon>
        <taxon>Methanoculleus</taxon>
    </lineage>
</organism>
<dbReference type="GeneID" id="27136218"/>
<keyword evidence="4" id="KW-1003">Cell membrane</keyword>
<dbReference type="GO" id="GO:0055085">
    <property type="term" value="P:transmembrane transport"/>
    <property type="evidence" value="ECO:0007669"/>
    <property type="project" value="InterPro"/>
</dbReference>
<dbReference type="GO" id="GO:0005886">
    <property type="term" value="C:plasma membrane"/>
    <property type="evidence" value="ECO:0007669"/>
    <property type="project" value="UniProtKB-SubCell"/>
</dbReference>
<evidence type="ECO:0000256" key="7">
    <source>
        <dbReference type="ARBA" id="ARBA00023136"/>
    </source>
</evidence>
<evidence type="ECO:0000256" key="4">
    <source>
        <dbReference type="ARBA" id="ARBA00022475"/>
    </source>
</evidence>
<feature type="transmembrane region" description="Helical" evidence="8">
    <location>
        <begin position="133"/>
        <end position="154"/>
    </location>
</feature>
<feature type="transmembrane region" description="Helical" evidence="8">
    <location>
        <begin position="73"/>
        <end position="93"/>
    </location>
</feature>